<organism evidence="1 2">
    <name type="scientific">Mortierella isabellina</name>
    <name type="common">Filamentous fungus</name>
    <name type="synonym">Umbelopsis isabellina</name>
    <dbReference type="NCBI Taxonomy" id="91625"/>
    <lineage>
        <taxon>Eukaryota</taxon>
        <taxon>Fungi</taxon>
        <taxon>Fungi incertae sedis</taxon>
        <taxon>Mucoromycota</taxon>
        <taxon>Mucoromycotina</taxon>
        <taxon>Umbelopsidomycetes</taxon>
        <taxon>Umbelopsidales</taxon>
        <taxon>Umbelopsidaceae</taxon>
        <taxon>Umbelopsis</taxon>
    </lineage>
</organism>
<accession>A0A8H7Q1X2</accession>
<comment type="caution">
    <text evidence="1">The sequence shown here is derived from an EMBL/GenBank/DDBJ whole genome shotgun (WGS) entry which is preliminary data.</text>
</comment>
<evidence type="ECO:0000313" key="1">
    <source>
        <dbReference type="EMBL" id="KAG2183795.1"/>
    </source>
</evidence>
<dbReference type="Proteomes" id="UP000654370">
    <property type="component" value="Unassembled WGS sequence"/>
</dbReference>
<dbReference type="OrthoDB" id="2263516at2759"/>
<gene>
    <name evidence="1" type="ORF">INT43_006806</name>
</gene>
<reference evidence="1" key="1">
    <citation type="submission" date="2020-12" db="EMBL/GenBank/DDBJ databases">
        <title>Metabolic potential, ecology and presence of endohyphal bacteria is reflected in genomic diversity of Mucoromycotina.</title>
        <authorList>
            <person name="Muszewska A."/>
            <person name="Okrasinska A."/>
            <person name="Steczkiewicz K."/>
            <person name="Drgas O."/>
            <person name="Orlowska M."/>
            <person name="Perlinska-Lenart U."/>
            <person name="Aleksandrzak-Piekarczyk T."/>
            <person name="Szatraj K."/>
            <person name="Zielenkiewicz U."/>
            <person name="Pilsyk S."/>
            <person name="Malc E."/>
            <person name="Mieczkowski P."/>
            <person name="Kruszewska J.S."/>
            <person name="Biernat P."/>
            <person name="Pawlowska J."/>
        </authorList>
    </citation>
    <scope>NUCLEOTIDE SEQUENCE</scope>
    <source>
        <strain evidence="1">WA0000067209</strain>
    </source>
</reference>
<proteinExistence type="predicted"/>
<keyword evidence="2" id="KW-1185">Reference proteome</keyword>
<dbReference type="EMBL" id="JAEPQZ010000003">
    <property type="protein sequence ID" value="KAG2183795.1"/>
    <property type="molecule type" value="Genomic_DNA"/>
</dbReference>
<sequence length="289" mass="32938">MPKWVKSSYYDNSLDDIWQSTLRTYRSVDAMNDEFRRTISRSFSRNFDLQPKRSFQNLKGFVERKLSSQSLRSSSTQEDEHFTKYASLPYVFPIARPVRKDLPRTEIPVFDSGYFDASESSTCSLPSISSIPSIPSTSFDEERRIASLDCITDAKCSVELTLYPPEPTELHIKRKQVFRGIRAAKNARHIDPIPLTPAARIEKVNAIMHTMIHYQKYSTAHVAFPCTANAIKHVQQDGAEADISLAAQVRSILGGTLDQVDEELERESVQQSIIYPVWQKEIKDIQIAC</sequence>
<protein>
    <submittedName>
        <fullName evidence="1">Uncharacterized protein</fullName>
    </submittedName>
</protein>
<dbReference type="AlphaFoldDB" id="A0A8H7Q1X2"/>
<evidence type="ECO:0000313" key="2">
    <source>
        <dbReference type="Proteomes" id="UP000654370"/>
    </source>
</evidence>
<name>A0A8H7Q1X2_MORIS</name>